<dbReference type="InterPro" id="IPR014001">
    <property type="entry name" value="Helicase_ATP-bd"/>
</dbReference>
<dbReference type="Pfam" id="PF04851">
    <property type="entry name" value="ResIII"/>
    <property type="match status" value="1"/>
</dbReference>
<organism evidence="3 4">
    <name type="scientific">Microbacterium fluvii</name>
    <dbReference type="NCBI Taxonomy" id="415215"/>
    <lineage>
        <taxon>Bacteria</taxon>
        <taxon>Bacillati</taxon>
        <taxon>Actinomycetota</taxon>
        <taxon>Actinomycetes</taxon>
        <taxon>Micrococcales</taxon>
        <taxon>Microbacteriaceae</taxon>
        <taxon>Microbacterium</taxon>
    </lineage>
</organism>
<protein>
    <submittedName>
        <fullName evidence="3">DEAD/DEAH box helicase</fullName>
        <ecNumber evidence="3">3.6.4.-</ecNumber>
    </submittedName>
</protein>
<dbReference type="PANTHER" id="PTHR47396:SF2">
    <property type="entry name" value="HELICASE ATP-BINDING DOMAIN-CONTAINING PROTEIN"/>
    <property type="match status" value="1"/>
</dbReference>
<dbReference type="SUPFAM" id="SSF52540">
    <property type="entry name" value="P-loop containing nucleoside triphosphate hydrolases"/>
    <property type="match status" value="1"/>
</dbReference>
<proteinExistence type="predicted"/>
<dbReference type="GO" id="GO:0004386">
    <property type="term" value="F:helicase activity"/>
    <property type="evidence" value="ECO:0007669"/>
    <property type="project" value="UniProtKB-KW"/>
</dbReference>
<dbReference type="InterPro" id="IPR006935">
    <property type="entry name" value="Helicase/UvrB_N"/>
</dbReference>
<evidence type="ECO:0000259" key="2">
    <source>
        <dbReference type="PROSITE" id="PS51192"/>
    </source>
</evidence>
<accession>A0ABW2HG91</accession>
<comment type="caution">
    <text evidence="3">The sequence shown here is derived from an EMBL/GenBank/DDBJ whole genome shotgun (WGS) entry which is preliminary data.</text>
</comment>
<dbReference type="EC" id="3.6.4.-" evidence="3"/>
<dbReference type="InterPro" id="IPR027417">
    <property type="entry name" value="P-loop_NTPase"/>
</dbReference>
<evidence type="ECO:0000313" key="4">
    <source>
        <dbReference type="Proteomes" id="UP001596507"/>
    </source>
</evidence>
<gene>
    <name evidence="3" type="ORF">ACFQRL_05790</name>
</gene>
<evidence type="ECO:0000256" key="1">
    <source>
        <dbReference type="SAM" id="MobiDB-lite"/>
    </source>
</evidence>
<keyword evidence="3" id="KW-0067">ATP-binding</keyword>
<reference evidence="4" key="1">
    <citation type="journal article" date="2019" name="Int. J. Syst. Evol. Microbiol.">
        <title>The Global Catalogue of Microorganisms (GCM) 10K type strain sequencing project: providing services to taxonomists for standard genome sequencing and annotation.</title>
        <authorList>
            <consortium name="The Broad Institute Genomics Platform"/>
            <consortium name="The Broad Institute Genome Sequencing Center for Infectious Disease"/>
            <person name="Wu L."/>
            <person name="Ma J."/>
        </authorList>
    </citation>
    <scope>NUCLEOTIDE SEQUENCE [LARGE SCALE GENOMIC DNA]</scope>
    <source>
        <strain evidence="4">CGMCC 1.15772</strain>
    </source>
</reference>
<name>A0ABW2HG91_9MICO</name>
<dbReference type="InterPro" id="IPR050742">
    <property type="entry name" value="Helicase_Restrict-Modif_Enz"/>
</dbReference>
<dbReference type="RefSeq" id="WP_262873930.1">
    <property type="nucleotide sequence ID" value="NZ_BAABKW010000002.1"/>
</dbReference>
<dbReference type="Proteomes" id="UP001596507">
    <property type="component" value="Unassembled WGS sequence"/>
</dbReference>
<sequence length="626" mass="68719">MQVAAAPASTSDSTHETHALEQPEHFGSFAAEHLSPSFPQRAPWGTAQRLRAWQAEALDQYFAMDGPDGVGKGPRDFLAAATPGAGKTTFALRLATELLRRRVVDRLVVVAPTEHLKTQWADAAARVGIRLDPAFSNRHGLPARQYHGVAVTYAQVAVKASVHQRVTADARTLVILDEVHHGGDALSWGDALREAYGRATRRLLLSGTPFRSDTAPIPFVEYHPDAKGIRLSRTDYAYGYGRALQDGVVRPVLFLVYAGQMRWRTRTGDEMEAQLGQDNTKDITAQAWRTALDPEGEWIPAVLRSADRRLSEVREQVPDAGGLIIATDQTAARAYAEILQQITGEPATVVLSDEAEASGRIETFSQGTSRWMVAVRMVSEGVDVPRLAVGVYATSASTPLFFAQAIGRFVRARRRGETASVFLPNVPQLLALANEMEVQRDHALDRESDGDDEWALDDSLLEAAEQGDKASDDLTYEFTYQALGSLAHFDRVLYDGREFGQLAVPGTPEEEEFLGLPGLLEPEHVHELLMQRQARQGRHRKVREAKEQAAGEGGEAAAPPQALHRTLKEQRQLLNSLVGLYARQSGEAHGLVHAELRRICGGPAVSHATVVQLQARIDVLRRRVHS</sequence>
<dbReference type="PROSITE" id="PS51192">
    <property type="entry name" value="HELICASE_ATP_BIND_1"/>
    <property type="match status" value="1"/>
</dbReference>
<dbReference type="EMBL" id="JBHTBE010000001">
    <property type="protein sequence ID" value="MFC7268465.1"/>
    <property type="molecule type" value="Genomic_DNA"/>
</dbReference>
<evidence type="ECO:0000313" key="3">
    <source>
        <dbReference type="EMBL" id="MFC7268465.1"/>
    </source>
</evidence>
<dbReference type="Gene3D" id="3.40.50.300">
    <property type="entry name" value="P-loop containing nucleotide triphosphate hydrolases"/>
    <property type="match status" value="2"/>
</dbReference>
<keyword evidence="4" id="KW-1185">Reference proteome</keyword>
<feature type="region of interest" description="Disordered" evidence="1">
    <location>
        <begin position="534"/>
        <end position="561"/>
    </location>
</feature>
<feature type="domain" description="Helicase ATP-binding" evidence="2">
    <location>
        <begin position="68"/>
        <end position="227"/>
    </location>
</feature>
<dbReference type="PANTHER" id="PTHR47396">
    <property type="entry name" value="TYPE I RESTRICTION ENZYME ECOKI R PROTEIN"/>
    <property type="match status" value="1"/>
</dbReference>
<dbReference type="GO" id="GO:0016787">
    <property type="term" value="F:hydrolase activity"/>
    <property type="evidence" value="ECO:0007669"/>
    <property type="project" value="UniProtKB-KW"/>
</dbReference>
<keyword evidence="3" id="KW-0547">Nucleotide-binding</keyword>
<dbReference type="SMART" id="SM00487">
    <property type="entry name" value="DEXDc"/>
    <property type="match status" value="1"/>
</dbReference>
<keyword evidence="3" id="KW-0378">Hydrolase</keyword>
<keyword evidence="3" id="KW-0347">Helicase</keyword>